<gene>
    <name evidence="1" type="ORF">CEXT_652071</name>
</gene>
<proteinExistence type="predicted"/>
<evidence type="ECO:0000313" key="2">
    <source>
        <dbReference type="Proteomes" id="UP001054945"/>
    </source>
</evidence>
<sequence>MSPRHFLHNPFIMTYNSLVHFFPDRVTIAAFLLKEMMETLGIQRGKFLSKTLFSSSSFFFGDMREHLLLSSFIPSFRVYVSQHIPES</sequence>
<dbReference type="AlphaFoldDB" id="A0AAV4RJU2"/>
<keyword evidence="2" id="KW-1185">Reference proteome</keyword>
<dbReference type="Proteomes" id="UP001054945">
    <property type="component" value="Unassembled WGS sequence"/>
</dbReference>
<reference evidence="1 2" key="1">
    <citation type="submission" date="2021-06" db="EMBL/GenBank/DDBJ databases">
        <title>Caerostris extrusa draft genome.</title>
        <authorList>
            <person name="Kono N."/>
            <person name="Arakawa K."/>
        </authorList>
    </citation>
    <scope>NUCLEOTIDE SEQUENCE [LARGE SCALE GENOMIC DNA]</scope>
</reference>
<dbReference type="EMBL" id="BPLR01008168">
    <property type="protein sequence ID" value="GIY22583.1"/>
    <property type="molecule type" value="Genomic_DNA"/>
</dbReference>
<protein>
    <submittedName>
        <fullName evidence="1">Uncharacterized protein</fullName>
    </submittedName>
</protein>
<evidence type="ECO:0000313" key="1">
    <source>
        <dbReference type="EMBL" id="GIY22583.1"/>
    </source>
</evidence>
<name>A0AAV4RJU2_CAEEX</name>
<comment type="caution">
    <text evidence="1">The sequence shown here is derived from an EMBL/GenBank/DDBJ whole genome shotgun (WGS) entry which is preliminary data.</text>
</comment>
<organism evidence="1 2">
    <name type="scientific">Caerostris extrusa</name>
    <name type="common">Bark spider</name>
    <name type="synonym">Caerostris bankana</name>
    <dbReference type="NCBI Taxonomy" id="172846"/>
    <lineage>
        <taxon>Eukaryota</taxon>
        <taxon>Metazoa</taxon>
        <taxon>Ecdysozoa</taxon>
        <taxon>Arthropoda</taxon>
        <taxon>Chelicerata</taxon>
        <taxon>Arachnida</taxon>
        <taxon>Araneae</taxon>
        <taxon>Araneomorphae</taxon>
        <taxon>Entelegynae</taxon>
        <taxon>Araneoidea</taxon>
        <taxon>Araneidae</taxon>
        <taxon>Caerostris</taxon>
    </lineage>
</organism>
<accession>A0AAV4RJU2</accession>